<keyword evidence="3" id="KW-1185">Reference proteome</keyword>
<keyword evidence="1" id="KW-1133">Transmembrane helix</keyword>
<dbReference type="Proteomes" id="UP000644756">
    <property type="component" value="Unassembled WGS sequence"/>
</dbReference>
<proteinExistence type="predicted"/>
<dbReference type="EMBL" id="BMGR01000007">
    <property type="protein sequence ID" value="GGG06362.1"/>
    <property type="molecule type" value="Genomic_DNA"/>
</dbReference>
<protein>
    <submittedName>
        <fullName evidence="2">Uncharacterized protein</fullName>
    </submittedName>
</protein>
<accession>A0A917D1N2</accession>
<feature type="transmembrane region" description="Helical" evidence="1">
    <location>
        <begin position="6"/>
        <end position="25"/>
    </location>
</feature>
<sequence>MDVPIGVWIAAGVITVFLIWATIFATNKAYSKKWEDSDE</sequence>
<keyword evidence="1" id="KW-0812">Transmembrane</keyword>
<evidence type="ECO:0000313" key="2">
    <source>
        <dbReference type="EMBL" id="GGG06362.1"/>
    </source>
</evidence>
<comment type="caution">
    <text evidence="2">The sequence shown here is derived from an EMBL/GenBank/DDBJ whole genome shotgun (WGS) entry which is preliminary data.</text>
</comment>
<keyword evidence="1" id="KW-0472">Membrane</keyword>
<name>A0A917D1N2_9BACL</name>
<reference evidence="2" key="1">
    <citation type="journal article" date="2014" name="Int. J. Syst. Evol. Microbiol.">
        <title>Complete genome sequence of Corynebacterium casei LMG S-19264T (=DSM 44701T), isolated from a smear-ripened cheese.</title>
        <authorList>
            <consortium name="US DOE Joint Genome Institute (JGI-PGF)"/>
            <person name="Walter F."/>
            <person name="Albersmeier A."/>
            <person name="Kalinowski J."/>
            <person name="Ruckert C."/>
        </authorList>
    </citation>
    <scope>NUCLEOTIDE SEQUENCE</scope>
    <source>
        <strain evidence="2">CGMCC 1.12987</strain>
    </source>
</reference>
<evidence type="ECO:0000313" key="3">
    <source>
        <dbReference type="Proteomes" id="UP000644756"/>
    </source>
</evidence>
<organism evidence="2 3">
    <name type="scientific">Paenibacillus abyssi</name>
    <dbReference type="NCBI Taxonomy" id="1340531"/>
    <lineage>
        <taxon>Bacteria</taxon>
        <taxon>Bacillati</taxon>
        <taxon>Bacillota</taxon>
        <taxon>Bacilli</taxon>
        <taxon>Bacillales</taxon>
        <taxon>Paenibacillaceae</taxon>
        <taxon>Paenibacillus</taxon>
    </lineage>
</organism>
<evidence type="ECO:0000256" key="1">
    <source>
        <dbReference type="SAM" id="Phobius"/>
    </source>
</evidence>
<dbReference type="AlphaFoldDB" id="A0A917D1N2"/>
<gene>
    <name evidence="2" type="ORF">GCM10010916_24120</name>
</gene>
<reference evidence="2" key="2">
    <citation type="submission" date="2020-09" db="EMBL/GenBank/DDBJ databases">
        <authorList>
            <person name="Sun Q."/>
            <person name="Zhou Y."/>
        </authorList>
    </citation>
    <scope>NUCLEOTIDE SEQUENCE</scope>
    <source>
        <strain evidence="2">CGMCC 1.12987</strain>
    </source>
</reference>